<dbReference type="Pfam" id="PF23251">
    <property type="entry name" value="KH_PARP14_4"/>
    <property type="match status" value="1"/>
</dbReference>
<dbReference type="InterPro" id="IPR057049">
    <property type="entry name" value="PARP14_KH_8"/>
</dbReference>
<dbReference type="GO" id="GO:0005737">
    <property type="term" value="C:cytoplasm"/>
    <property type="evidence" value="ECO:0007669"/>
    <property type="project" value="TreeGrafter"/>
</dbReference>
<dbReference type="STRING" id="161767.ENSAPEP00000008590"/>
<evidence type="ECO:0000256" key="6">
    <source>
        <dbReference type="ARBA" id="ARBA00024347"/>
    </source>
</evidence>
<dbReference type="Pfam" id="PF01661">
    <property type="entry name" value="Macro"/>
    <property type="match status" value="3"/>
</dbReference>
<accession>A0A3P8S937</accession>
<dbReference type="Pfam" id="PF23248">
    <property type="entry name" value="KH_PARP14_2"/>
    <property type="match status" value="1"/>
</dbReference>
<name>A0A3P8S937_AMPPE</name>
<dbReference type="GO" id="GO:1990404">
    <property type="term" value="F:NAD+-protein mono-ADP-ribosyltransferase activity"/>
    <property type="evidence" value="ECO:0007669"/>
    <property type="project" value="TreeGrafter"/>
</dbReference>
<evidence type="ECO:0000259" key="10">
    <source>
        <dbReference type="PROSITE" id="PS51059"/>
    </source>
</evidence>
<feature type="domain" description="Macro" evidence="11">
    <location>
        <begin position="1209"/>
        <end position="1382"/>
    </location>
</feature>
<keyword evidence="5" id="KW-0539">Nucleus</keyword>
<comment type="similarity">
    <text evidence="6">Belongs to the ARTD/PARP family.</text>
</comment>
<dbReference type="InterPro" id="IPR057045">
    <property type="entry name" value="PARP14_KH_3"/>
</dbReference>
<dbReference type="Pfam" id="PF00644">
    <property type="entry name" value="PARP"/>
    <property type="match status" value="1"/>
</dbReference>
<dbReference type="InterPro" id="IPR057048">
    <property type="entry name" value="PARP14_KH_6"/>
</dbReference>
<dbReference type="OMA" id="GQLCCKK"/>
<dbReference type="PROSITE" id="PS51154">
    <property type="entry name" value="MACRO"/>
    <property type="match status" value="3"/>
</dbReference>
<dbReference type="Pfam" id="PF23245">
    <property type="entry name" value="RRM_PARP14_2"/>
    <property type="match status" value="1"/>
</dbReference>
<dbReference type="Gene3D" id="3.40.220.10">
    <property type="entry name" value="Leucine Aminopeptidase, subunit E, domain 1"/>
    <property type="match status" value="3"/>
</dbReference>
<dbReference type="Gene3D" id="3.30.70.330">
    <property type="match status" value="2"/>
</dbReference>
<organism evidence="12 13">
    <name type="scientific">Amphiprion percula</name>
    <name type="common">Orange clownfish</name>
    <name type="synonym">Lutjanus percula</name>
    <dbReference type="NCBI Taxonomy" id="161767"/>
    <lineage>
        <taxon>Eukaryota</taxon>
        <taxon>Metazoa</taxon>
        <taxon>Chordata</taxon>
        <taxon>Craniata</taxon>
        <taxon>Vertebrata</taxon>
        <taxon>Euteleostomi</taxon>
        <taxon>Actinopterygii</taxon>
        <taxon>Neopterygii</taxon>
        <taxon>Teleostei</taxon>
        <taxon>Neoteleostei</taxon>
        <taxon>Acanthomorphata</taxon>
        <taxon>Ovalentaria</taxon>
        <taxon>Pomacentridae</taxon>
        <taxon>Amphiprion</taxon>
    </lineage>
</organism>
<dbReference type="CDD" id="cd01439">
    <property type="entry name" value="TCCD_inducible_PARP_like"/>
    <property type="match status" value="1"/>
</dbReference>
<evidence type="ECO:0000256" key="1">
    <source>
        <dbReference type="ARBA" id="ARBA00004123"/>
    </source>
</evidence>
<dbReference type="InterPro" id="IPR043472">
    <property type="entry name" value="Macro_dom-like"/>
</dbReference>
<feature type="region of interest" description="Disordered" evidence="8">
    <location>
        <begin position="87"/>
        <end position="138"/>
    </location>
</feature>
<keyword evidence="3 7" id="KW-0808">Transferase</keyword>
<dbReference type="InterPro" id="IPR057044">
    <property type="entry name" value="PARP14_KH_1"/>
</dbReference>
<dbReference type="SMART" id="SM00506">
    <property type="entry name" value="A1pp"/>
    <property type="match status" value="3"/>
</dbReference>
<feature type="domain" description="WWE" evidence="9">
    <location>
        <begin position="1535"/>
        <end position="1610"/>
    </location>
</feature>
<dbReference type="PROSITE" id="PS51059">
    <property type="entry name" value="PARP_CATALYTIC"/>
    <property type="match status" value="1"/>
</dbReference>
<dbReference type="PANTHER" id="PTHR14453">
    <property type="entry name" value="PARP/ZINC FINGER CCCH TYPE DOMAIN CONTAINING PROTEIN"/>
    <property type="match status" value="1"/>
</dbReference>
<dbReference type="Pfam" id="PF22005">
    <property type="entry name" value="WWE_1"/>
    <property type="match status" value="1"/>
</dbReference>
<comment type="subcellular location">
    <subcellularLocation>
        <location evidence="1">Nucleus</location>
    </subcellularLocation>
</comment>
<keyword evidence="2 7" id="KW-0328">Glycosyltransferase</keyword>
<proteinExistence type="inferred from homology"/>
<dbReference type="InterPro" id="IPR037197">
    <property type="entry name" value="WWE_dom_sf"/>
</dbReference>
<feature type="domain" description="Macro" evidence="11">
    <location>
        <begin position="782"/>
        <end position="969"/>
    </location>
</feature>
<evidence type="ECO:0000256" key="2">
    <source>
        <dbReference type="ARBA" id="ARBA00022676"/>
    </source>
</evidence>
<evidence type="ECO:0000313" key="13">
    <source>
        <dbReference type="Proteomes" id="UP000265080"/>
    </source>
</evidence>
<reference evidence="12" key="3">
    <citation type="submission" date="2025-09" db="UniProtKB">
        <authorList>
            <consortium name="Ensembl"/>
        </authorList>
    </citation>
    <scope>IDENTIFICATION</scope>
</reference>
<evidence type="ECO:0000259" key="11">
    <source>
        <dbReference type="PROSITE" id="PS51154"/>
    </source>
</evidence>
<evidence type="ECO:0000256" key="5">
    <source>
        <dbReference type="ARBA" id="ARBA00023242"/>
    </source>
</evidence>
<dbReference type="Pfam" id="PF23085">
    <property type="entry name" value="RRM_PARP14_3"/>
    <property type="match status" value="1"/>
</dbReference>
<evidence type="ECO:0000256" key="4">
    <source>
        <dbReference type="ARBA" id="ARBA00023027"/>
    </source>
</evidence>
<dbReference type="Pfam" id="PF23252">
    <property type="entry name" value="KH_PARP14_5"/>
    <property type="match status" value="1"/>
</dbReference>
<dbReference type="InterPro" id="IPR057050">
    <property type="entry name" value="RRM_PARP14_2"/>
</dbReference>
<dbReference type="EC" id="2.4.2.-" evidence="7"/>
<reference evidence="12 13" key="1">
    <citation type="submission" date="2018-03" db="EMBL/GenBank/DDBJ databases">
        <title>Finding Nemo's genes: A chromosome-scale reference assembly of the genome of the orange clownfish Amphiprion percula.</title>
        <authorList>
            <person name="Lehmann R."/>
        </authorList>
    </citation>
    <scope>NUCLEOTIDE SEQUENCE</scope>
</reference>
<feature type="compositionally biased region" description="Basic and acidic residues" evidence="8">
    <location>
        <begin position="113"/>
        <end position="132"/>
    </location>
</feature>
<protein>
    <recommendedName>
        <fullName evidence="7">Poly [ADP-ribose] polymerase</fullName>
        <shortName evidence="7">PARP</shortName>
        <ecNumber evidence="7">2.4.2.-</ecNumber>
    </recommendedName>
</protein>
<dbReference type="Proteomes" id="UP000265080">
    <property type="component" value="Chromosome 12"/>
</dbReference>
<reference evidence="12" key="2">
    <citation type="submission" date="2025-08" db="UniProtKB">
        <authorList>
            <consortium name="Ensembl"/>
        </authorList>
    </citation>
    <scope>IDENTIFICATION</scope>
</reference>
<dbReference type="Gene3D" id="3.30.720.50">
    <property type="match status" value="1"/>
</dbReference>
<dbReference type="InterPro" id="IPR012677">
    <property type="entry name" value="Nucleotide-bd_a/b_plait_sf"/>
</dbReference>
<dbReference type="InterPro" id="IPR012317">
    <property type="entry name" value="Poly(ADP-ribose)pol_cat_dom"/>
</dbReference>
<dbReference type="InterPro" id="IPR004170">
    <property type="entry name" value="WWE_dom"/>
</dbReference>
<keyword evidence="4 7" id="KW-0520">NAD</keyword>
<dbReference type="InterPro" id="IPR002589">
    <property type="entry name" value="Macro_dom"/>
</dbReference>
<dbReference type="FunFam" id="3.90.228.10:FF:000008">
    <property type="entry name" value="Poly [ADP-ribose] polymerase"/>
    <property type="match status" value="1"/>
</dbReference>
<dbReference type="Gene3D" id="3.90.228.10">
    <property type="match status" value="1"/>
</dbReference>
<dbReference type="InterPro" id="IPR057051">
    <property type="entry name" value="PARP14_RPM_1"/>
</dbReference>
<dbReference type="GO" id="GO:0005634">
    <property type="term" value="C:nucleus"/>
    <property type="evidence" value="ECO:0007669"/>
    <property type="project" value="UniProtKB-SubCell"/>
</dbReference>
<evidence type="ECO:0000256" key="8">
    <source>
        <dbReference type="SAM" id="MobiDB-lite"/>
    </source>
</evidence>
<evidence type="ECO:0000259" key="9">
    <source>
        <dbReference type="PROSITE" id="PS50918"/>
    </source>
</evidence>
<feature type="domain" description="Macro" evidence="11">
    <location>
        <begin position="998"/>
        <end position="1183"/>
    </location>
</feature>
<dbReference type="GO" id="GO:0010629">
    <property type="term" value="P:negative regulation of gene expression"/>
    <property type="evidence" value="ECO:0007669"/>
    <property type="project" value="TreeGrafter"/>
</dbReference>
<feature type="compositionally biased region" description="Polar residues" evidence="8">
    <location>
        <begin position="102"/>
        <end position="112"/>
    </location>
</feature>
<dbReference type="CDD" id="cd02903">
    <property type="entry name" value="Macro_BAL-like"/>
    <property type="match status" value="2"/>
</dbReference>
<dbReference type="GO" id="GO:0003714">
    <property type="term" value="F:transcription corepressor activity"/>
    <property type="evidence" value="ECO:0007669"/>
    <property type="project" value="TreeGrafter"/>
</dbReference>
<feature type="compositionally biased region" description="Low complexity" evidence="8">
    <location>
        <begin position="1186"/>
        <end position="1204"/>
    </location>
</feature>
<dbReference type="GO" id="GO:0070212">
    <property type="term" value="P:protein poly-ADP-ribosylation"/>
    <property type="evidence" value="ECO:0007669"/>
    <property type="project" value="TreeGrafter"/>
</dbReference>
<dbReference type="Pfam" id="PF23222">
    <property type="entry name" value="RRM_PARP14_1"/>
    <property type="match status" value="1"/>
</dbReference>
<dbReference type="PROSITE" id="PS50918">
    <property type="entry name" value="WWE"/>
    <property type="match status" value="1"/>
</dbReference>
<dbReference type="InterPro" id="IPR052056">
    <property type="entry name" value="Mono-ARTD/PARP"/>
</dbReference>
<dbReference type="SUPFAM" id="SSF56399">
    <property type="entry name" value="ADP-ribosylation"/>
    <property type="match status" value="1"/>
</dbReference>
<dbReference type="Pfam" id="PF23253">
    <property type="entry name" value="KH_PARP14_6"/>
    <property type="match status" value="1"/>
</dbReference>
<dbReference type="Ensembl" id="ENSAPET00000008834.1">
    <property type="protein sequence ID" value="ENSAPEP00000008590.1"/>
    <property type="gene ID" value="ENSAPEG00000006205.1"/>
</dbReference>
<keyword evidence="13" id="KW-1185">Reference proteome</keyword>
<dbReference type="InterPro" id="IPR057043">
    <property type="entry name" value="PARP14_KH_2"/>
</dbReference>
<feature type="compositionally biased region" description="Basic and acidic residues" evidence="8">
    <location>
        <begin position="87"/>
        <end position="100"/>
    </location>
</feature>
<sequence length="1813" mass="199366">MADGYCYPVLVELEDNNIPKLRIKLVKYFQSKKARGGDCEVEYENGSRTALLRFRTEEDQRNVLGKEAHQIILDQGVLKMTVRLPPEEKTTQKAPSDKANKKSNAAVTNKQSSADEHHTETKAETEAKGRDDDTADEDLCSNSAVLGNIPEAVNQEFLEMLIENITKDPESSADSQSFVLEVFRDTSSAVVTFQSGKENTDFVTRCPQNRTFKNKGLTVRPLEVTDQVVVEDFGNFSEDLLRLYFESKGADVENVVLSEVEQSAVITFKDHKAVRKILKKKHCIKQKEIRVNPYYKSLGIVLYGNEEPSLKLPADISEPIDSAVWRYLSDNQSAAEAIHSDLAKHFCKVNIDQTNVCLSPVSSLLQQKEAKVLIKEWRDTVRSGFAEAMSKFKSLSFHPESSVWEASEKKIREMLMKEDVVVVPDKANGVLSVGGPVSIVSRLEKAISEVINNIVKRAEREKSSVTQEIKVSPSMFHILCQDGLKDKLLRVYPELKMSFGEKSSDLKVTGLRDELNAASKAIFDAMLALKRQNLELDKNVLDLLRNEQQEELTDGLLTSKGINAVFAISAHRVQLVAVSDKDLEDAEDHLGQLLISEYIDVEDTNVLEKPEWQRLVSQLENDNSESCPRTGIHTTGQQVVVSGPKDSVIKVSFELDNFLMQNAQVEDTVEVKLNPIIEYIRDFNTSQLKKFEDKVVVSYRKDDICLSGSRVDVGDCKIFVEDLVSSVFFDTLKVSRPGVKKFFQDKEAMYVSSLKNETHCLVQLVDETGGGQDHSSLRKVPQPVYQVQTTDGVEIAVCKADLCSYPVHAVVNASNQTLTHDGGLAAALLNAAGPRLQDECNKLISSKGQLKLGDSVITGAGGQLCCKKIIHAVGPHFDATKPQKAAAQLKRAVKGSLELAEMNSCISVALPAISRSQGFPLNLCAITIVKAVKEYCDENYDDITLKRIHLVNNDDSAVQAMEAAVRQEFGNNGVSHSQQTLPIKSTKSTLVKSAGSDPCFGHVQTKEGLDISLTTGHIEAATTDVIVNTVFEDLALNRGAVSNAILGVAGSKLQQLVKTNKANGTFGDVIVTDGCKLKSKRVFHAVSPHWDNGSGTAEKTLSGIFKDCLDKAEDTGLTSISFPAIGTGNLGFPKNLVVSLMLDEILAFSSKKQPKHLKKVVIVLYPRDAQTIQAFSDEFKKRFPNASAGSLSASSPQSPGGPFSKVASSSGMHETKMGSVTVQLVTGDITKETTDVIVNSSNEQFSLKSGVSKAILDAAGQAVEAECQTLGSQANKGIIMTQPGNLKCKKILHLVGQTDPIKISKVVKDALQTCVKNYTSVSFPAIGTGQGNVQARQVADAMLDAVIDVLSQNTSSTLTTVRIVIFQPPMLKEFFNSMQDRETADPQSATPLTDHKDKGSFWGNLGSKIKSIFVGESTEKPQKEGDFVIEGLKVDPACFHICGGTQADIDSAKQWINDLISKEQNSIVISDNTILCFSDADHQHIVEMQKTMGVSIRTESQKGQASLTIEGLSRDVLKASHEIHKMLGKVRDDEEMKRKVKLAGTVADWQYQPQGFQFQSFDAKTNFELEQALEKKLQNVKVKVNGQDYTVTMPNGPATDSKGNALQIKRIDKLKDEDVPENWNIMPANTTSLAVPINAGTTEHTEILNLFKASCNRTVTKIERIQNPGLWKSLQIKRRDMEVRNGHQNNERRLFHGTCGTTVTTINELGFNRSYAGKNAACYGNGTYFAVSASYSANDTYSKPNQNGEKFMYLCRVLTGDFTVGQQNMIVPPAKGAVSVQKYDSVVDRMANPSMFVIFHDSQAYPEYLITFK</sequence>
<feature type="domain" description="PARP catalytic" evidence="10">
    <location>
        <begin position="1617"/>
        <end position="1813"/>
    </location>
</feature>
<evidence type="ECO:0000313" key="12">
    <source>
        <dbReference type="Ensembl" id="ENSAPEP00000008590.1"/>
    </source>
</evidence>
<evidence type="ECO:0000256" key="7">
    <source>
        <dbReference type="RuleBase" id="RU362114"/>
    </source>
</evidence>
<dbReference type="InterPro" id="IPR057046">
    <property type="entry name" value="PARP14_KH_4"/>
</dbReference>
<dbReference type="GO" id="GO:0003950">
    <property type="term" value="F:NAD+ poly-ADP-ribosyltransferase activity"/>
    <property type="evidence" value="ECO:0007669"/>
    <property type="project" value="UniProtKB-UniRule"/>
</dbReference>
<dbReference type="PANTHER" id="PTHR14453:SF89">
    <property type="entry name" value="PROTEIN MONO-ADP-RIBOSYLTRANSFERASE PARP14"/>
    <property type="match status" value="1"/>
</dbReference>
<feature type="region of interest" description="Disordered" evidence="8">
    <location>
        <begin position="1186"/>
        <end position="1210"/>
    </location>
</feature>
<dbReference type="Pfam" id="PF23249">
    <property type="entry name" value="KH_PARP14_3"/>
    <property type="match status" value="1"/>
</dbReference>
<dbReference type="InterPro" id="IPR054596">
    <property type="entry name" value="PARP14_WWE"/>
</dbReference>
<dbReference type="Pfam" id="PF23084">
    <property type="entry name" value="KH_PARP14_1"/>
    <property type="match status" value="1"/>
</dbReference>
<dbReference type="Pfam" id="PF23254">
    <property type="entry name" value="KH_PARP14_8"/>
    <property type="match status" value="1"/>
</dbReference>
<evidence type="ECO:0000256" key="3">
    <source>
        <dbReference type="ARBA" id="ARBA00022679"/>
    </source>
</evidence>
<dbReference type="SUPFAM" id="SSF117839">
    <property type="entry name" value="WWE domain"/>
    <property type="match status" value="1"/>
</dbReference>
<dbReference type="InterPro" id="IPR057047">
    <property type="entry name" value="PARP14_KH_5"/>
</dbReference>
<dbReference type="SUPFAM" id="SSF52949">
    <property type="entry name" value="Macro domain-like"/>
    <property type="match status" value="3"/>
</dbReference>
<dbReference type="GeneTree" id="ENSGT00940000154311"/>